<dbReference type="AlphaFoldDB" id="A0A8X6Q6U4"/>
<name>A0A8X6Q6U4_NEPPI</name>
<keyword evidence="2" id="KW-1185">Reference proteome</keyword>
<sequence>MLRKHQQEIFLNTEHFLEMRRLIDDGEKKINIFKATEEIHKSLSFAFEECKRIKDSFQDTEHKLFRNELFDDLLIKKEELDMMMGTTQSCLTDVWIQINDLKNFLSVPMMYYADISIIFETMYFRKVEKNILTLASMTHIIEDKCFFIIKIITNIDKKIGQGILHFLLF</sequence>
<dbReference type="EMBL" id="BMAW01027736">
    <property type="protein sequence ID" value="GFU03615.1"/>
    <property type="molecule type" value="Genomic_DNA"/>
</dbReference>
<evidence type="ECO:0000313" key="2">
    <source>
        <dbReference type="Proteomes" id="UP000887013"/>
    </source>
</evidence>
<proteinExistence type="predicted"/>
<gene>
    <name evidence="1" type="ORF">NPIL_78311</name>
</gene>
<dbReference type="Proteomes" id="UP000887013">
    <property type="component" value="Unassembled WGS sequence"/>
</dbReference>
<reference evidence="1" key="1">
    <citation type="submission" date="2020-08" db="EMBL/GenBank/DDBJ databases">
        <title>Multicomponent nature underlies the extraordinary mechanical properties of spider dragline silk.</title>
        <authorList>
            <person name="Kono N."/>
            <person name="Nakamura H."/>
            <person name="Mori M."/>
            <person name="Yoshida Y."/>
            <person name="Ohtoshi R."/>
            <person name="Malay A.D."/>
            <person name="Moran D.A.P."/>
            <person name="Tomita M."/>
            <person name="Numata K."/>
            <person name="Arakawa K."/>
        </authorList>
    </citation>
    <scope>NUCLEOTIDE SEQUENCE</scope>
</reference>
<dbReference type="OrthoDB" id="10470489at2759"/>
<accession>A0A8X6Q6U4</accession>
<protein>
    <submittedName>
        <fullName evidence="1">Uncharacterized protein</fullName>
    </submittedName>
</protein>
<organism evidence="1 2">
    <name type="scientific">Nephila pilipes</name>
    <name type="common">Giant wood spider</name>
    <name type="synonym">Nephila maculata</name>
    <dbReference type="NCBI Taxonomy" id="299642"/>
    <lineage>
        <taxon>Eukaryota</taxon>
        <taxon>Metazoa</taxon>
        <taxon>Ecdysozoa</taxon>
        <taxon>Arthropoda</taxon>
        <taxon>Chelicerata</taxon>
        <taxon>Arachnida</taxon>
        <taxon>Araneae</taxon>
        <taxon>Araneomorphae</taxon>
        <taxon>Entelegynae</taxon>
        <taxon>Araneoidea</taxon>
        <taxon>Nephilidae</taxon>
        <taxon>Nephila</taxon>
    </lineage>
</organism>
<comment type="caution">
    <text evidence="1">The sequence shown here is derived from an EMBL/GenBank/DDBJ whole genome shotgun (WGS) entry which is preliminary data.</text>
</comment>
<evidence type="ECO:0000313" key="1">
    <source>
        <dbReference type="EMBL" id="GFU03615.1"/>
    </source>
</evidence>